<organism evidence="1 2">
    <name type="scientific">Actinomadura rudentiformis</name>
    <dbReference type="NCBI Taxonomy" id="359158"/>
    <lineage>
        <taxon>Bacteria</taxon>
        <taxon>Bacillati</taxon>
        <taxon>Actinomycetota</taxon>
        <taxon>Actinomycetes</taxon>
        <taxon>Streptosporangiales</taxon>
        <taxon>Thermomonosporaceae</taxon>
        <taxon>Actinomadura</taxon>
    </lineage>
</organism>
<accession>A0A6H9YI40</accession>
<comment type="caution">
    <text evidence="1">The sequence shown here is derived from an EMBL/GenBank/DDBJ whole genome shotgun (WGS) entry which is preliminary data.</text>
</comment>
<evidence type="ECO:0000313" key="1">
    <source>
        <dbReference type="EMBL" id="KAB2340561.1"/>
    </source>
</evidence>
<dbReference type="EMBL" id="WBMT01000029">
    <property type="protein sequence ID" value="KAB2340561.1"/>
    <property type="molecule type" value="Genomic_DNA"/>
</dbReference>
<evidence type="ECO:0000313" key="2">
    <source>
        <dbReference type="Proteomes" id="UP000468735"/>
    </source>
</evidence>
<dbReference type="Proteomes" id="UP000468735">
    <property type="component" value="Unassembled WGS sequence"/>
</dbReference>
<keyword evidence="2" id="KW-1185">Reference proteome</keyword>
<name>A0A6H9YI40_9ACTN</name>
<dbReference type="RefSeq" id="WP_151569489.1">
    <property type="nucleotide sequence ID" value="NZ_WBMT01000029.1"/>
</dbReference>
<dbReference type="AlphaFoldDB" id="A0A6H9YI40"/>
<proteinExistence type="predicted"/>
<reference evidence="1 2" key="1">
    <citation type="submission" date="2019-09" db="EMBL/GenBank/DDBJ databases">
        <title>Actinomadura physcomitrii sp. nov., a novel actinomycete isolated from moss [Physcomitrium sphaericum (Ludw) Fuernr].</title>
        <authorList>
            <person name="Zhuang X."/>
            <person name="Liu C."/>
        </authorList>
    </citation>
    <scope>NUCLEOTIDE SEQUENCE [LARGE SCALE GENOMIC DNA]</scope>
    <source>
        <strain evidence="1 2">HMC1</strain>
    </source>
</reference>
<sequence length="369" mass="39849">MAVPTAAAAPAKWRVGFRGDAGVSVNDLASVSPKNAWSAGARRTKEFDPRTGSYFTAPQIRHWNGSRWAVVKSPAGPKEFPLRELSLIEASGPSNVWTAGTAVAKGPGDVGSSTRSVVSRWNGKRWQLMGSGRTTVTDLDVLGAGHAWIVGRDNRTGKAFFKHFRNGRWKTLPAPGGLREVSVRTPNDIWGLGRSSVLHFNGKAWRTVALPKTTVPVAPNPAYGPVRPRIDAVQVVAGNVWIAVGFQQGDWSQPGTALLRRTKGKWHQNRLSKDVVTTLSGDGKGGIWAASYQQSITATPDGQDPYAYTTLSIDALRHTGAKLARRNLTPVATGFQWTDLVAVPKTDSALAAGFNWRPPQGSIVFRYSH</sequence>
<protein>
    <submittedName>
        <fullName evidence="1">Uncharacterized protein</fullName>
    </submittedName>
</protein>
<dbReference type="OrthoDB" id="5177340at2"/>
<gene>
    <name evidence="1" type="ORF">F8566_44305</name>
</gene>